<dbReference type="GO" id="GO:0005886">
    <property type="term" value="C:plasma membrane"/>
    <property type="evidence" value="ECO:0007669"/>
    <property type="project" value="UniProtKB-SubCell"/>
</dbReference>
<evidence type="ECO:0000256" key="6">
    <source>
        <dbReference type="ARBA" id="ARBA00022840"/>
    </source>
</evidence>
<dbReference type="PANTHER" id="PTHR43166">
    <property type="entry name" value="AMINO ACID IMPORT ATP-BINDING PROTEIN"/>
    <property type="match status" value="1"/>
</dbReference>
<dbReference type="Gene3D" id="3.40.50.300">
    <property type="entry name" value="P-loop containing nucleotide triphosphate hydrolases"/>
    <property type="match status" value="1"/>
</dbReference>
<accession>A0A5J6V678</accession>
<dbReference type="OrthoDB" id="9802264at2"/>
<evidence type="ECO:0000256" key="1">
    <source>
        <dbReference type="ARBA" id="ARBA00004202"/>
    </source>
</evidence>
<dbReference type="Proteomes" id="UP000326546">
    <property type="component" value="Chromosome"/>
</dbReference>
<comment type="catalytic activity">
    <reaction evidence="10">
        <text>a polar amino acid(out) + ATP + H2O = a polar amino acid(in) + ADP + phosphate + H(+)</text>
        <dbReference type="Rhea" id="RHEA:14673"/>
        <dbReference type="ChEBI" id="CHEBI:15377"/>
        <dbReference type="ChEBI" id="CHEBI:15378"/>
        <dbReference type="ChEBI" id="CHEBI:30616"/>
        <dbReference type="ChEBI" id="CHEBI:43474"/>
        <dbReference type="ChEBI" id="CHEBI:62031"/>
        <dbReference type="ChEBI" id="CHEBI:456216"/>
        <dbReference type="EC" id="7.4.2.1"/>
    </reaction>
    <physiologicalReaction direction="left-to-right" evidence="10">
        <dbReference type="Rhea" id="RHEA:14674"/>
    </physiologicalReaction>
</comment>
<gene>
    <name evidence="12" type="ORF">FY030_11695</name>
</gene>
<dbReference type="InterPro" id="IPR003593">
    <property type="entry name" value="AAA+_ATPase"/>
</dbReference>
<dbReference type="AlphaFoldDB" id="A0A5J6V678"/>
<evidence type="ECO:0000259" key="11">
    <source>
        <dbReference type="PROSITE" id="PS50893"/>
    </source>
</evidence>
<dbReference type="InterPro" id="IPR017871">
    <property type="entry name" value="ABC_transporter-like_CS"/>
</dbReference>
<dbReference type="InterPro" id="IPR027417">
    <property type="entry name" value="P-loop_NTPase"/>
</dbReference>
<keyword evidence="3" id="KW-0813">Transport</keyword>
<evidence type="ECO:0000313" key="12">
    <source>
        <dbReference type="EMBL" id="QFG69278.1"/>
    </source>
</evidence>
<dbReference type="EC" id="7.4.2.1" evidence="9"/>
<evidence type="ECO:0000256" key="7">
    <source>
        <dbReference type="ARBA" id="ARBA00022970"/>
    </source>
</evidence>
<evidence type="ECO:0000256" key="9">
    <source>
        <dbReference type="ARBA" id="ARBA00038850"/>
    </source>
</evidence>
<dbReference type="PROSITE" id="PS00211">
    <property type="entry name" value="ABC_TRANSPORTER_1"/>
    <property type="match status" value="1"/>
</dbReference>
<evidence type="ECO:0000256" key="2">
    <source>
        <dbReference type="ARBA" id="ARBA00005417"/>
    </source>
</evidence>
<dbReference type="RefSeq" id="WP_158061660.1">
    <property type="nucleotide sequence ID" value="NZ_CP044427.1"/>
</dbReference>
<evidence type="ECO:0000313" key="13">
    <source>
        <dbReference type="Proteomes" id="UP000326546"/>
    </source>
</evidence>
<dbReference type="GO" id="GO:0016887">
    <property type="term" value="F:ATP hydrolysis activity"/>
    <property type="evidence" value="ECO:0007669"/>
    <property type="project" value="InterPro"/>
</dbReference>
<dbReference type="InterPro" id="IPR050086">
    <property type="entry name" value="MetN_ABC_transporter-like"/>
</dbReference>
<dbReference type="GO" id="GO:0005524">
    <property type="term" value="F:ATP binding"/>
    <property type="evidence" value="ECO:0007669"/>
    <property type="project" value="UniProtKB-KW"/>
</dbReference>
<keyword evidence="8" id="KW-0472">Membrane</keyword>
<dbReference type="Pfam" id="PF00005">
    <property type="entry name" value="ABC_tran"/>
    <property type="match status" value="1"/>
</dbReference>
<dbReference type="InterPro" id="IPR003439">
    <property type="entry name" value="ABC_transporter-like_ATP-bd"/>
</dbReference>
<reference evidence="12 13" key="1">
    <citation type="submission" date="2019-09" db="EMBL/GenBank/DDBJ databases">
        <title>Serinicoccus pratensis sp. nov., isolated from meadow soil.</title>
        <authorList>
            <person name="Zhang W."/>
        </authorList>
    </citation>
    <scope>NUCLEOTIDE SEQUENCE [LARGE SCALE GENOMIC DNA]</scope>
    <source>
        <strain evidence="12 13">W204</strain>
    </source>
</reference>
<dbReference type="PROSITE" id="PS50893">
    <property type="entry name" value="ABC_TRANSPORTER_2"/>
    <property type="match status" value="1"/>
</dbReference>
<keyword evidence="7" id="KW-0029">Amino-acid transport</keyword>
<proteinExistence type="inferred from homology"/>
<comment type="subcellular location">
    <subcellularLocation>
        <location evidence="1">Cell membrane</location>
        <topology evidence="1">Peripheral membrane protein</topology>
    </subcellularLocation>
</comment>
<feature type="domain" description="ABC transporter" evidence="11">
    <location>
        <begin position="16"/>
        <end position="250"/>
    </location>
</feature>
<comment type="similarity">
    <text evidence="2">Belongs to the ABC transporter superfamily.</text>
</comment>
<evidence type="ECO:0000256" key="4">
    <source>
        <dbReference type="ARBA" id="ARBA00022475"/>
    </source>
</evidence>
<dbReference type="SMART" id="SM00382">
    <property type="entry name" value="AAA"/>
    <property type="match status" value="1"/>
</dbReference>
<organism evidence="12 13">
    <name type="scientific">Ornithinimicrobium pratense</name>
    <dbReference type="NCBI Taxonomy" id="2593973"/>
    <lineage>
        <taxon>Bacteria</taxon>
        <taxon>Bacillati</taxon>
        <taxon>Actinomycetota</taxon>
        <taxon>Actinomycetes</taxon>
        <taxon>Micrococcales</taxon>
        <taxon>Ornithinimicrobiaceae</taxon>
        <taxon>Ornithinimicrobium</taxon>
    </lineage>
</organism>
<protein>
    <recommendedName>
        <fullName evidence="9">ABC-type polar-amino-acid transporter</fullName>
        <ecNumber evidence="9">7.4.2.1</ecNumber>
    </recommendedName>
</protein>
<dbReference type="InterPro" id="IPR030679">
    <property type="entry name" value="ABC_ATPase_HisP-typ"/>
</dbReference>
<dbReference type="PIRSF" id="PIRSF039085">
    <property type="entry name" value="ABC_ATPase_HisP"/>
    <property type="match status" value="1"/>
</dbReference>
<keyword evidence="5" id="KW-0547">Nucleotide-binding</keyword>
<dbReference type="KEGG" id="serw:FY030_11695"/>
<sequence length="256" mass="27568">MTQEQSAPSHGAGPLVQMRGIVKKFGSTTVLDGIDLDVREGEVVCLIGPSGAGKSTLLRCINGLEQISAGTIEVGGDRLVYEEKHLNAIRSRIGMVFQSFNLFPHMTVLENISVAQREVLGRGKGEAREKAESLLARVGLSQKAGAYPDNLSGGQQQRVAIARALAMDPKVMLFDEPTSALDPELVGEVLKVMRDLADEGMTMVVVTHEMRFARQAADRVVLLADGGIAEQGPPEQVLDDPRSERGRAFLHELISG</sequence>
<dbReference type="GO" id="GO:0015426">
    <property type="term" value="F:ATPase-coupled polar amino acid-transporter activity"/>
    <property type="evidence" value="ECO:0007669"/>
    <property type="project" value="UniProtKB-EC"/>
</dbReference>
<evidence type="ECO:0000256" key="5">
    <source>
        <dbReference type="ARBA" id="ARBA00022741"/>
    </source>
</evidence>
<dbReference type="PANTHER" id="PTHR43166:SF9">
    <property type="entry name" value="GLUTAMATE_ASPARTATE IMPORT ATP-BINDING PROTEIN GLTL"/>
    <property type="match status" value="1"/>
</dbReference>
<keyword evidence="6 12" id="KW-0067">ATP-binding</keyword>
<dbReference type="EMBL" id="CP044427">
    <property type="protein sequence ID" value="QFG69278.1"/>
    <property type="molecule type" value="Genomic_DNA"/>
</dbReference>
<keyword evidence="4" id="KW-1003">Cell membrane</keyword>
<dbReference type="CDD" id="cd03262">
    <property type="entry name" value="ABC_HisP_GlnQ"/>
    <property type="match status" value="1"/>
</dbReference>
<name>A0A5J6V678_9MICO</name>
<dbReference type="SUPFAM" id="SSF52540">
    <property type="entry name" value="P-loop containing nucleoside triphosphate hydrolases"/>
    <property type="match status" value="1"/>
</dbReference>
<evidence type="ECO:0000256" key="3">
    <source>
        <dbReference type="ARBA" id="ARBA00022448"/>
    </source>
</evidence>
<evidence type="ECO:0000256" key="8">
    <source>
        <dbReference type="ARBA" id="ARBA00023136"/>
    </source>
</evidence>
<evidence type="ECO:0000256" key="10">
    <source>
        <dbReference type="ARBA" id="ARBA00047624"/>
    </source>
</evidence>
<keyword evidence="13" id="KW-1185">Reference proteome</keyword>
<dbReference type="FunFam" id="3.40.50.300:FF:000020">
    <property type="entry name" value="Amino acid ABC transporter ATP-binding component"/>
    <property type="match status" value="1"/>
</dbReference>